<evidence type="ECO:0000313" key="2">
    <source>
        <dbReference type="EMBL" id="GID48359.1"/>
    </source>
</evidence>
<comment type="caution">
    <text evidence="2">The sequence shown here is derived from an EMBL/GenBank/DDBJ whole genome shotgun (WGS) entry which is preliminary data.</text>
</comment>
<keyword evidence="1" id="KW-0732">Signal</keyword>
<organism evidence="2">
    <name type="scientific">Actinoplanes campanulatus</name>
    <dbReference type="NCBI Taxonomy" id="113559"/>
    <lineage>
        <taxon>Bacteria</taxon>
        <taxon>Bacillati</taxon>
        <taxon>Actinomycetota</taxon>
        <taxon>Actinomycetes</taxon>
        <taxon>Micromonosporales</taxon>
        <taxon>Micromonosporaceae</taxon>
        <taxon>Actinoplanes</taxon>
    </lineage>
</organism>
<feature type="chain" id="PRO_5045079532" description="Secreted protein" evidence="1">
    <location>
        <begin position="25"/>
        <end position="105"/>
    </location>
</feature>
<protein>
    <recommendedName>
        <fullName evidence="3">Secreted protein</fullName>
    </recommendedName>
</protein>
<feature type="signal peptide" evidence="1">
    <location>
        <begin position="1"/>
        <end position="24"/>
    </location>
</feature>
<proteinExistence type="predicted"/>
<dbReference type="EMBL" id="BOMF01000104">
    <property type="protein sequence ID" value="GID48359.1"/>
    <property type="molecule type" value="Genomic_DNA"/>
</dbReference>
<gene>
    <name evidence="2" type="ORF">Aca07nite_56340</name>
</gene>
<sequence length="105" mass="11724">MRTTKNYTILTVAALTFTAVAASAQTLPQPAYAVTFASPAKAQPAVMTAAGDCRGPYPGSSRYDSTWPSCDECRLEGIRKNRMYHWSDWFCTVTGTGWWDLHYYN</sequence>
<evidence type="ECO:0000256" key="1">
    <source>
        <dbReference type="SAM" id="SignalP"/>
    </source>
</evidence>
<evidence type="ECO:0008006" key="3">
    <source>
        <dbReference type="Google" id="ProtNLM"/>
    </source>
</evidence>
<accession>A0ABQ3WQ86</accession>
<name>A0ABQ3WQ86_9ACTN</name>
<reference evidence="2" key="1">
    <citation type="submission" date="2021-01" db="EMBL/GenBank/DDBJ databases">
        <title>Whole genome shotgun sequence of Actinoplanes capillaceus NBRC 16408.</title>
        <authorList>
            <person name="Komaki H."/>
            <person name="Tamura T."/>
        </authorList>
    </citation>
    <scope>NUCLEOTIDE SEQUENCE [LARGE SCALE GENOMIC DNA]</scope>
    <source>
        <strain evidence="2">NBRC 16408</strain>
    </source>
</reference>